<evidence type="ECO:0000256" key="7">
    <source>
        <dbReference type="SAM" id="Phobius"/>
    </source>
</evidence>
<dbReference type="Gene3D" id="3.90.1210.10">
    <property type="entry name" value="Antifreeze-like/N-acetylneuraminic acid synthase C-terminal domain"/>
    <property type="match status" value="1"/>
</dbReference>
<comment type="subcellular location">
    <subcellularLocation>
        <location evidence="1">Periplasm</location>
    </subcellularLocation>
</comment>
<dbReference type="SMART" id="SM00858">
    <property type="entry name" value="SAF"/>
    <property type="match status" value="1"/>
</dbReference>
<reference evidence="9 10" key="1">
    <citation type="submission" date="2020-10" db="EMBL/GenBank/DDBJ databases">
        <title>Phylogeny of dyella-like bacteria.</title>
        <authorList>
            <person name="Fu J."/>
        </authorList>
    </citation>
    <scope>NUCLEOTIDE SEQUENCE [LARGE SCALE GENOMIC DNA]</scope>
    <source>
        <strain evidence="9 10">DKC-1</strain>
    </source>
</reference>
<dbReference type="Proteomes" id="UP001620397">
    <property type="component" value="Unassembled WGS sequence"/>
</dbReference>
<sequence length="268" mass="28273">MRRRSRAGRRAVAADRIRPRCLAGATRPCDGGRVSRRRVSAGRLLVLAWLGLPGIGLAAAPSPDAVRAVAEQAVHARFDLPGSRVVAQAAPLDPRLRLAPCGVPLRAVLADAIRPAPRLSVPVQCPQADGWTVRVQVQLQLFRAVLVTNRALLRGDGLRPADVHAEQRDVTRLGYGYVDNLDQVTGRSLARALPSGSLLTPAALAGRRMVSAGDHVQVMADLDGIVVRADGVALGSGDNGARLRVRNESSGKVVDAMVRAPGVVLALP</sequence>
<evidence type="ECO:0000259" key="8">
    <source>
        <dbReference type="SMART" id="SM00858"/>
    </source>
</evidence>
<evidence type="ECO:0000313" key="9">
    <source>
        <dbReference type="EMBL" id="MFK2932083.1"/>
    </source>
</evidence>
<keyword evidence="10" id="KW-1185">Reference proteome</keyword>
<comment type="function">
    <text evidence="6">Involved in the assembly process of the P-ring formation. It may associate with FlgF on the rod constituting a structure essential for the P-ring assembly or may act as a modulator protein for the P-ring assembly.</text>
</comment>
<dbReference type="Pfam" id="PF13144">
    <property type="entry name" value="ChapFlgA"/>
    <property type="match status" value="1"/>
</dbReference>
<dbReference type="InterPro" id="IPR039246">
    <property type="entry name" value="Flagellar_FlgA"/>
</dbReference>
<organism evidence="9 10">
    <name type="scientific">Dyella agri</name>
    <dbReference type="NCBI Taxonomy" id="1926869"/>
    <lineage>
        <taxon>Bacteria</taxon>
        <taxon>Pseudomonadati</taxon>
        <taxon>Pseudomonadota</taxon>
        <taxon>Gammaproteobacteria</taxon>
        <taxon>Lysobacterales</taxon>
        <taxon>Rhodanobacteraceae</taxon>
        <taxon>Dyella</taxon>
    </lineage>
</organism>
<comment type="caution">
    <text evidence="9">The sequence shown here is derived from an EMBL/GenBank/DDBJ whole genome shotgun (WGS) entry which is preliminary data.</text>
</comment>
<dbReference type="PANTHER" id="PTHR36307">
    <property type="entry name" value="FLAGELLA BASAL BODY P-RING FORMATION PROTEIN FLGA"/>
    <property type="match status" value="1"/>
</dbReference>
<dbReference type="EMBL" id="JADIKL010000009">
    <property type="protein sequence ID" value="MFK2932083.1"/>
    <property type="molecule type" value="Genomic_DNA"/>
</dbReference>
<keyword evidence="7" id="KW-0812">Transmembrane</keyword>
<accession>A0ABW8KMH1</accession>
<evidence type="ECO:0000313" key="10">
    <source>
        <dbReference type="Proteomes" id="UP001620397"/>
    </source>
</evidence>
<dbReference type="InterPro" id="IPR041231">
    <property type="entry name" value="FlgA_N"/>
</dbReference>
<keyword evidence="7" id="KW-0472">Membrane</keyword>
<keyword evidence="9" id="KW-0966">Cell projection</keyword>
<feature type="domain" description="SAF" evidence="8">
    <location>
        <begin position="143"/>
        <end position="205"/>
    </location>
</feature>
<gene>
    <name evidence="9" type="primary">flgA</name>
    <name evidence="9" type="ORF">ISP14_14965</name>
</gene>
<protein>
    <recommendedName>
        <fullName evidence="3">Flagella basal body P-ring formation protein FlgA</fullName>
    </recommendedName>
</protein>
<proteinExistence type="inferred from homology"/>
<feature type="transmembrane region" description="Helical" evidence="7">
    <location>
        <begin position="41"/>
        <end position="60"/>
    </location>
</feature>
<dbReference type="InterPro" id="IPR013974">
    <property type="entry name" value="SAF"/>
</dbReference>
<evidence type="ECO:0000256" key="1">
    <source>
        <dbReference type="ARBA" id="ARBA00004418"/>
    </source>
</evidence>
<dbReference type="InterPro" id="IPR017585">
    <property type="entry name" value="SAF_FlgA"/>
</dbReference>
<dbReference type="Pfam" id="PF17656">
    <property type="entry name" value="ChapFlgA_N"/>
    <property type="match status" value="1"/>
</dbReference>
<comment type="similarity">
    <text evidence="2">Belongs to the FlgA family.</text>
</comment>
<dbReference type="NCBIfam" id="TIGR03170">
    <property type="entry name" value="flgA_cterm"/>
    <property type="match status" value="1"/>
</dbReference>
<evidence type="ECO:0000256" key="6">
    <source>
        <dbReference type="ARBA" id="ARBA00025643"/>
    </source>
</evidence>
<name>A0ABW8KMH1_9GAMM</name>
<dbReference type="PANTHER" id="PTHR36307:SF1">
    <property type="entry name" value="FLAGELLA BASAL BODY P-RING FORMATION PROTEIN FLGA"/>
    <property type="match status" value="1"/>
</dbReference>
<evidence type="ECO:0000256" key="3">
    <source>
        <dbReference type="ARBA" id="ARBA00014754"/>
    </source>
</evidence>
<dbReference type="Gene3D" id="2.30.30.760">
    <property type="match status" value="1"/>
</dbReference>
<keyword evidence="4" id="KW-0732">Signal</keyword>
<dbReference type="CDD" id="cd11614">
    <property type="entry name" value="SAF_CpaB_FlgA_like"/>
    <property type="match status" value="1"/>
</dbReference>
<evidence type="ECO:0000256" key="2">
    <source>
        <dbReference type="ARBA" id="ARBA00010474"/>
    </source>
</evidence>
<keyword evidence="9" id="KW-0282">Flagellum</keyword>
<evidence type="ECO:0000256" key="4">
    <source>
        <dbReference type="ARBA" id="ARBA00022729"/>
    </source>
</evidence>
<evidence type="ECO:0000256" key="5">
    <source>
        <dbReference type="ARBA" id="ARBA00022764"/>
    </source>
</evidence>
<keyword evidence="7" id="KW-1133">Transmembrane helix</keyword>
<keyword evidence="9" id="KW-0969">Cilium</keyword>
<keyword evidence="5" id="KW-0574">Periplasm</keyword>